<feature type="binding site" evidence="5 6">
    <location>
        <begin position="10"/>
        <end position="14"/>
    </location>
    <ligand>
        <name>ATP</name>
        <dbReference type="ChEBI" id="CHEBI:30616"/>
    </ligand>
</feature>
<accession>A0ABS4GAE0</accession>
<dbReference type="EC" id="2.7.14.1" evidence="5"/>
<comment type="caution">
    <text evidence="5">Lacks conserved residue(s) required for the propagation of feature annotation.</text>
</comment>
<feature type="binding site" evidence="6">
    <location>
        <begin position="189"/>
        <end position="194"/>
    </location>
    <ligand>
        <name>ATP</name>
        <dbReference type="ChEBI" id="CHEBI:30616"/>
    </ligand>
</feature>
<feature type="domain" description="Phosphagen kinase C-terminal" evidence="8">
    <location>
        <begin position="7"/>
        <end position="236"/>
    </location>
</feature>
<dbReference type="InterPro" id="IPR000749">
    <property type="entry name" value="ATP-guanido_PTrfase"/>
</dbReference>
<dbReference type="PROSITE" id="PS51510">
    <property type="entry name" value="PHOSPHAGEN_KINASE_C"/>
    <property type="match status" value="1"/>
</dbReference>
<evidence type="ECO:0000256" key="2">
    <source>
        <dbReference type="ARBA" id="ARBA00022741"/>
    </source>
</evidence>
<evidence type="ECO:0000256" key="3">
    <source>
        <dbReference type="ARBA" id="ARBA00022777"/>
    </source>
</evidence>
<keyword evidence="2 5" id="KW-0547">Nucleotide-binding</keyword>
<feature type="binding site" evidence="5 6">
    <location>
        <position position="73"/>
    </location>
    <ligand>
        <name>ATP</name>
        <dbReference type="ChEBI" id="CHEBI:30616"/>
    </ligand>
</feature>
<feature type="binding site" evidence="5 6">
    <location>
        <begin position="158"/>
        <end position="162"/>
    </location>
    <ligand>
        <name>ATP</name>
        <dbReference type="ChEBI" id="CHEBI:30616"/>
    </ligand>
</feature>
<dbReference type="SUPFAM" id="SSF55931">
    <property type="entry name" value="Glutamine synthetase/guanido kinase"/>
    <property type="match status" value="1"/>
</dbReference>
<dbReference type="Gene3D" id="3.30.590.10">
    <property type="entry name" value="Glutamine synthetase/guanido kinase, catalytic domain"/>
    <property type="match status" value="1"/>
</dbReference>
<comment type="function">
    <text evidence="5">Catalyzes the specific phosphorylation of arginine residues in proteins.</text>
</comment>
<dbReference type="InterPro" id="IPR022415">
    <property type="entry name" value="ATP-guanido_PTrfase_AS"/>
</dbReference>
<name>A0ABS4GAE0_9FIRM</name>
<evidence type="ECO:0000313" key="10">
    <source>
        <dbReference type="Proteomes" id="UP001519342"/>
    </source>
</evidence>
<comment type="caution">
    <text evidence="9">The sequence shown here is derived from an EMBL/GenBank/DDBJ whole genome shotgun (WGS) entry which is preliminary data.</text>
</comment>
<dbReference type="GO" id="GO:1990424">
    <property type="term" value="F:protein arginine kinase activity"/>
    <property type="evidence" value="ECO:0007669"/>
    <property type="project" value="UniProtKB-EC"/>
</dbReference>
<keyword evidence="5" id="KW-0021">Allosteric enzyme</keyword>
<evidence type="ECO:0000256" key="5">
    <source>
        <dbReference type="HAMAP-Rule" id="MF_00602"/>
    </source>
</evidence>
<dbReference type="InterPro" id="IPR022414">
    <property type="entry name" value="ATP-guanido_PTrfase_cat"/>
</dbReference>
<comment type="similarity">
    <text evidence="5 6 7">Belongs to the ATP:guanido phosphotransferase family.</text>
</comment>
<dbReference type="PANTHER" id="PTHR11547">
    <property type="entry name" value="ARGININE OR CREATINE KINASE"/>
    <property type="match status" value="1"/>
</dbReference>
<dbReference type="InterPro" id="IPR014746">
    <property type="entry name" value="Gln_synth/guanido_kin_cat_dom"/>
</dbReference>
<keyword evidence="10" id="KW-1185">Reference proteome</keyword>
<dbReference type="CDD" id="cd07930">
    <property type="entry name" value="bacterial_phosphagen_kinase"/>
    <property type="match status" value="1"/>
</dbReference>
<evidence type="ECO:0000256" key="4">
    <source>
        <dbReference type="ARBA" id="ARBA00022840"/>
    </source>
</evidence>
<dbReference type="NCBIfam" id="NF002194">
    <property type="entry name" value="PRK01059.1-4"/>
    <property type="match status" value="1"/>
</dbReference>
<evidence type="ECO:0000259" key="8">
    <source>
        <dbReference type="PROSITE" id="PS51510"/>
    </source>
</evidence>
<evidence type="ECO:0000256" key="1">
    <source>
        <dbReference type="ARBA" id="ARBA00022679"/>
    </source>
</evidence>
<feature type="binding site" evidence="5 6">
    <location>
        <position position="107"/>
    </location>
    <ligand>
        <name>ATP</name>
        <dbReference type="ChEBI" id="CHEBI:30616"/>
    </ligand>
</feature>
<protein>
    <recommendedName>
        <fullName evidence="5">Protein-arginine kinase</fullName>
        <ecNumber evidence="5">2.7.14.1</ecNumber>
    </recommendedName>
</protein>
<reference evidence="9 10" key="1">
    <citation type="submission" date="2021-03" db="EMBL/GenBank/DDBJ databases">
        <title>Genomic Encyclopedia of Type Strains, Phase IV (KMG-IV): sequencing the most valuable type-strain genomes for metagenomic binning, comparative biology and taxonomic classification.</title>
        <authorList>
            <person name="Goeker M."/>
        </authorList>
    </citation>
    <scope>NUCLEOTIDE SEQUENCE [LARGE SCALE GENOMIC DNA]</scope>
    <source>
        <strain evidence="9 10">DSM 24004</strain>
    </source>
</reference>
<keyword evidence="4 5" id="KW-0067">ATP-binding</keyword>
<comment type="catalytic activity">
    <reaction evidence="5">
        <text>L-arginyl-[protein] + ATP = N(omega)-phospho-L-arginyl-[protein] + ADP + H(+)</text>
        <dbReference type="Rhea" id="RHEA:43384"/>
        <dbReference type="Rhea" id="RHEA-COMP:10532"/>
        <dbReference type="Rhea" id="RHEA-COMP:10533"/>
        <dbReference type="ChEBI" id="CHEBI:15378"/>
        <dbReference type="ChEBI" id="CHEBI:29965"/>
        <dbReference type="ChEBI" id="CHEBI:30616"/>
        <dbReference type="ChEBI" id="CHEBI:83226"/>
        <dbReference type="ChEBI" id="CHEBI:456216"/>
        <dbReference type="EC" id="2.7.14.1"/>
    </reaction>
</comment>
<feature type="short sequence motif" description="RDXXRA motif of the pArg binding pocket involved in allosteric regulation" evidence="5">
    <location>
        <begin position="319"/>
        <end position="324"/>
    </location>
</feature>
<dbReference type="PROSITE" id="PS00112">
    <property type="entry name" value="PHOSPHAGEN_KINASE"/>
    <property type="match status" value="1"/>
</dbReference>
<dbReference type="HAMAP" id="MF_00602">
    <property type="entry name" value="Prot_Arg_kinase"/>
    <property type="match status" value="1"/>
</dbReference>
<dbReference type="InterPro" id="IPR023660">
    <property type="entry name" value="Arg_Kinase"/>
</dbReference>
<organism evidence="9 10">
    <name type="scientific">Sedimentibacter acidaminivorans</name>
    <dbReference type="NCBI Taxonomy" id="913099"/>
    <lineage>
        <taxon>Bacteria</taxon>
        <taxon>Bacillati</taxon>
        <taxon>Bacillota</taxon>
        <taxon>Tissierellia</taxon>
        <taxon>Sedimentibacter</taxon>
    </lineage>
</organism>
<comment type="activity regulation">
    <text evidence="5">Appears to be allosterically activated by the binding of pArg-containing polypeptides to the pArg-binding pocket localized in the C-terminal domain of McsB.</text>
</comment>
<evidence type="ECO:0000313" key="9">
    <source>
        <dbReference type="EMBL" id="MBP1924658.1"/>
    </source>
</evidence>
<sequence length="333" mass="37730">MDNEKEIVMTSRIRLARNLKNYKFPMKMTCEEAVRIINDTNEALNNDSSSLNYRLLYMKDLSDINKNVLIEKHLISPALAESKDRGALLLSIDENNSIMINEEDHIRIQTLGTGMCLNECWEKSTKIDDVLEEKLDFAFDRELGYITSCPTNIGTGMRASVMLHLPALSITNQIDKLLYSISQLGVAVRGVYGEGTKSMGHLYQISNQGTLGASEDKLIEKISQIVVQIIQKEKATRDLLIKNNKDEISDEIYRALGLLSYARSMSTDEAMKLISYVKLGREIGIVEGLKNKNLYDLMIKVQPNNLIANSKGELTVKERDMKRAEFIRNKLQD</sequence>
<gene>
    <name evidence="5" type="primary">mcsB</name>
    <name evidence="9" type="ORF">J2Z76_000511</name>
</gene>
<keyword evidence="1 5" id="KW-0808">Transferase</keyword>
<proteinExistence type="inferred from homology"/>
<dbReference type="Pfam" id="PF00217">
    <property type="entry name" value="ATP-gua_Ptrans"/>
    <property type="match status" value="1"/>
</dbReference>
<dbReference type="RefSeq" id="WP_209510406.1">
    <property type="nucleotide sequence ID" value="NZ_JAGGKS010000001.1"/>
</dbReference>
<dbReference type="EMBL" id="JAGGKS010000001">
    <property type="protein sequence ID" value="MBP1924658.1"/>
    <property type="molecule type" value="Genomic_DNA"/>
</dbReference>
<dbReference type="Proteomes" id="UP001519342">
    <property type="component" value="Unassembled WGS sequence"/>
</dbReference>
<keyword evidence="3 5" id="KW-0418">Kinase</keyword>
<evidence type="ECO:0000256" key="6">
    <source>
        <dbReference type="PROSITE-ProRule" id="PRU00843"/>
    </source>
</evidence>
<dbReference type="PANTHER" id="PTHR11547:SF38">
    <property type="entry name" value="ARGININE KINASE 1-RELATED"/>
    <property type="match status" value="1"/>
</dbReference>
<evidence type="ECO:0000256" key="7">
    <source>
        <dbReference type="RuleBase" id="RU000505"/>
    </source>
</evidence>